<keyword evidence="2" id="KW-1185">Reference proteome</keyword>
<sequence>MRNLINKRTLEQSDAHVYEDEEEEEEEKVVPDEQPQGTQPQREQQATDARFVLLDEQIQQLNEHIDAQFNAVDARLNGFDSYFNLINEALTAILSRLGNQ</sequence>
<protein>
    <submittedName>
        <fullName evidence="1">Uncharacterized protein</fullName>
    </submittedName>
</protein>
<evidence type="ECO:0000313" key="2">
    <source>
        <dbReference type="Proteomes" id="UP001234297"/>
    </source>
</evidence>
<dbReference type="Proteomes" id="UP001234297">
    <property type="component" value="Chromosome 2"/>
</dbReference>
<name>A0ACC2MCD8_PERAE</name>
<gene>
    <name evidence="1" type="ORF">MRB53_005042</name>
</gene>
<comment type="caution">
    <text evidence="1">The sequence shown here is derived from an EMBL/GenBank/DDBJ whole genome shotgun (WGS) entry which is preliminary data.</text>
</comment>
<dbReference type="EMBL" id="CM056810">
    <property type="protein sequence ID" value="KAJ8643294.1"/>
    <property type="molecule type" value="Genomic_DNA"/>
</dbReference>
<proteinExistence type="predicted"/>
<organism evidence="1 2">
    <name type="scientific">Persea americana</name>
    <name type="common">Avocado</name>
    <dbReference type="NCBI Taxonomy" id="3435"/>
    <lineage>
        <taxon>Eukaryota</taxon>
        <taxon>Viridiplantae</taxon>
        <taxon>Streptophyta</taxon>
        <taxon>Embryophyta</taxon>
        <taxon>Tracheophyta</taxon>
        <taxon>Spermatophyta</taxon>
        <taxon>Magnoliopsida</taxon>
        <taxon>Magnoliidae</taxon>
        <taxon>Laurales</taxon>
        <taxon>Lauraceae</taxon>
        <taxon>Persea</taxon>
    </lineage>
</organism>
<reference evidence="1 2" key="1">
    <citation type="journal article" date="2022" name="Hortic Res">
        <title>A haplotype resolved chromosomal level avocado genome allows analysis of novel avocado genes.</title>
        <authorList>
            <person name="Nath O."/>
            <person name="Fletcher S.J."/>
            <person name="Hayward A."/>
            <person name="Shaw L.M."/>
            <person name="Masouleh A.K."/>
            <person name="Furtado A."/>
            <person name="Henry R.J."/>
            <person name="Mitter N."/>
        </authorList>
    </citation>
    <scope>NUCLEOTIDE SEQUENCE [LARGE SCALE GENOMIC DNA]</scope>
    <source>
        <strain evidence="2">cv. Hass</strain>
    </source>
</reference>
<accession>A0ACC2MCD8</accession>
<evidence type="ECO:0000313" key="1">
    <source>
        <dbReference type="EMBL" id="KAJ8643294.1"/>
    </source>
</evidence>